<dbReference type="GO" id="GO:0008270">
    <property type="term" value="F:zinc ion binding"/>
    <property type="evidence" value="ECO:0007669"/>
    <property type="project" value="InterPro"/>
</dbReference>
<accession>A0A378Q5W7</accession>
<dbReference type="InterPro" id="IPR014436">
    <property type="entry name" value="Extradiol_dOase_DODA"/>
</dbReference>
<protein>
    <submittedName>
        <fullName evidence="7">LigB family dioxygenase</fullName>
        <ecNumber evidence="7">1.13.-.-</ecNumber>
    </submittedName>
</protein>
<dbReference type="GO" id="GO:0016702">
    <property type="term" value="F:oxidoreductase activity, acting on single donors with incorporation of molecular oxygen, incorporation of two atoms of oxygen"/>
    <property type="evidence" value="ECO:0007669"/>
    <property type="project" value="UniProtKB-ARBA"/>
</dbReference>
<sequence length="286" mass="31798">MPTLFTDYLPPTTPLTAPKLTLADVLPKPVQPLATLPALFVSHGAPSLAIERNATTQALAKIGQNLPTPRLIVMLSAHWQSSQLELNANPLPPTWHDFSGFGQALAAIDYPAHGYPEAAYALAEQLQARQVAVSLNRLRAYDHGIWAPLVHVYPNAEIPVLTLSLPRHFDSYACYQLGALFAPLRAEQVLLIGSGSVTHNLSQVRFADDSQINPNAWAFRQWLVEQLRYDMPRALDWQAHPLAMYNHASPEHLLPLFFAAGAGQRMSVVHERFAHYSLAMDIYRFD</sequence>
<keyword evidence="4" id="KW-0862">Zinc</keyword>
<dbReference type="Gene3D" id="3.40.830.10">
    <property type="entry name" value="LigB-like"/>
    <property type="match status" value="1"/>
</dbReference>
<evidence type="ECO:0000313" key="8">
    <source>
        <dbReference type="Proteomes" id="UP000255193"/>
    </source>
</evidence>
<keyword evidence="3" id="KW-0479">Metal-binding</keyword>
<dbReference type="InterPro" id="IPR004183">
    <property type="entry name" value="Xdiol_dOase_suB"/>
</dbReference>
<comment type="cofactor">
    <cofactor evidence="1">
        <name>Zn(2+)</name>
        <dbReference type="ChEBI" id="CHEBI:29105"/>
    </cofactor>
</comment>
<evidence type="ECO:0000256" key="4">
    <source>
        <dbReference type="ARBA" id="ARBA00022833"/>
    </source>
</evidence>
<dbReference type="EMBL" id="UGQA01000001">
    <property type="protein sequence ID" value="STY96129.1"/>
    <property type="molecule type" value="Genomic_DNA"/>
</dbReference>
<name>A0A378Q5W7_9GAMM</name>
<evidence type="ECO:0000256" key="5">
    <source>
        <dbReference type="ARBA" id="ARBA00023002"/>
    </source>
</evidence>
<dbReference type="PIRSF" id="PIRSF006157">
    <property type="entry name" value="Doxgns_DODA"/>
    <property type="match status" value="1"/>
</dbReference>
<dbReference type="CDD" id="cd07363">
    <property type="entry name" value="45_DOPA_Dioxygenase"/>
    <property type="match status" value="1"/>
</dbReference>
<evidence type="ECO:0000259" key="6">
    <source>
        <dbReference type="Pfam" id="PF02900"/>
    </source>
</evidence>
<dbReference type="Pfam" id="PF02900">
    <property type="entry name" value="LigB"/>
    <property type="match status" value="1"/>
</dbReference>
<evidence type="ECO:0000256" key="2">
    <source>
        <dbReference type="ARBA" id="ARBA00007581"/>
    </source>
</evidence>
<dbReference type="AlphaFoldDB" id="A0A378Q5W7"/>
<keyword evidence="5 7" id="KW-0560">Oxidoreductase</keyword>
<evidence type="ECO:0000256" key="3">
    <source>
        <dbReference type="ARBA" id="ARBA00022723"/>
    </source>
</evidence>
<dbReference type="GO" id="GO:0008198">
    <property type="term" value="F:ferrous iron binding"/>
    <property type="evidence" value="ECO:0007669"/>
    <property type="project" value="InterPro"/>
</dbReference>
<dbReference type="PANTHER" id="PTHR30096">
    <property type="entry name" value="4,5-DOPA DIOXYGENASE EXTRADIOL-LIKE PROTEIN"/>
    <property type="match status" value="1"/>
</dbReference>
<dbReference type="Proteomes" id="UP000255193">
    <property type="component" value="Unassembled WGS sequence"/>
</dbReference>
<keyword evidence="7" id="KW-0223">Dioxygenase</keyword>
<feature type="domain" description="Extradiol ring-cleavage dioxygenase class III enzyme subunit B" evidence="6">
    <location>
        <begin position="56"/>
        <end position="284"/>
    </location>
</feature>
<evidence type="ECO:0000313" key="7">
    <source>
        <dbReference type="EMBL" id="STY96129.1"/>
    </source>
</evidence>
<evidence type="ECO:0000256" key="1">
    <source>
        <dbReference type="ARBA" id="ARBA00001947"/>
    </source>
</evidence>
<dbReference type="SUPFAM" id="SSF53213">
    <property type="entry name" value="LigB-like"/>
    <property type="match status" value="1"/>
</dbReference>
<gene>
    <name evidence="7" type="primary">ygiD</name>
    <name evidence="7" type="ORF">NCTC11091_01939</name>
</gene>
<comment type="similarity">
    <text evidence="2">Belongs to the DODA-type extradiol aromatic ring-opening dioxygenase family.</text>
</comment>
<organism evidence="7 8">
    <name type="scientific">Faucicola atlantae</name>
    <dbReference type="NCBI Taxonomy" id="34059"/>
    <lineage>
        <taxon>Bacteria</taxon>
        <taxon>Pseudomonadati</taxon>
        <taxon>Pseudomonadota</taxon>
        <taxon>Gammaproteobacteria</taxon>
        <taxon>Moraxellales</taxon>
        <taxon>Moraxellaceae</taxon>
        <taxon>Faucicola</taxon>
    </lineage>
</organism>
<dbReference type="EC" id="1.13.-.-" evidence="7"/>
<dbReference type="PANTHER" id="PTHR30096:SF0">
    <property type="entry name" value="4,5-DOPA DIOXYGENASE EXTRADIOL-LIKE PROTEIN"/>
    <property type="match status" value="1"/>
</dbReference>
<proteinExistence type="inferred from homology"/>
<dbReference type="RefSeq" id="WP_079351964.1">
    <property type="nucleotide sequence ID" value="NZ_MXAO01000002.1"/>
</dbReference>
<reference evidence="7 8" key="1">
    <citation type="submission" date="2018-06" db="EMBL/GenBank/DDBJ databases">
        <authorList>
            <consortium name="Pathogen Informatics"/>
            <person name="Doyle S."/>
        </authorList>
    </citation>
    <scope>NUCLEOTIDE SEQUENCE [LARGE SCALE GENOMIC DNA]</scope>
    <source>
        <strain evidence="7 8">NCTC11091</strain>
    </source>
</reference>